<dbReference type="EMBL" id="LBJQ01000087">
    <property type="protein sequence ID" value="RXH24850.1"/>
    <property type="molecule type" value="Genomic_DNA"/>
</dbReference>
<keyword evidence="3" id="KW-1185">Reference proteome</keyword>
<protein>
    <submittedName>
        <fullName evidence="2">Uncharacterized protein</fullName>
    </submittedName>
</protein>
<evidence type="ECO:0000313" key="2">
    <source>
        <dbReference type="EMBL" id="RXH24850.1"/>
    </source>
</evidence>
<reference evidence="2 3" key="1">
    <citation type="submission" date="2015-04" db="EMBL/GenBank/DDBJ databases">
        <title>Comparative genomics of rhizobia nodulating Arachis hypogaea in China.</title>
        <authorList>
            <person name="Li Y."/>
        </authorList>
    </citation>
    <scope>NUCLEOTIDE SEQUENCE [LARGE SCALE GENOMIC DNA]</scope>
    <source>
        <strain evidence="2 3">CCBAU 51757</strain>
    </source>
</reference>
<evidence type="ECO:0000313" key="3">
    <source>
        <dbReference type="Proteomes" id="UP000289546"/>
    </source>
</evidence>
<evidence type="ECO:0000256" key="1">
    <source>
        <dbReference type="SAM" id="Phobius"/>
    </source>
</evidence>
<dbReference type="OrthoDB" id="8256311at2"/>
<feature type="transmembrane region" description="Helical" evidence="1">
    <location>
        <begin position="6"/>
        <end position="27"/>
    </location>
</feature>
<gene>
    <name evidence="2" type="ORF">XH99_25910</name>
</gene>
<accession>A0A4Q0S113</accession>
<feature type="transmembrane region" description="Helical" evidence="1">
    <location>
        <begin position="34"/>
        <end position="55"/>
    </location>
</feature>
<organism evidence="2 3">
    <name type="scientific">Bradyrhizobium nanningense</name>
    <dbReference type="NCBI Taxonomy" id="1325118"/>
    <lineage>
        <taxon>Bacteria</taxon>
        <taxon>Pseudomonadati</taxon>
        <taxon>Pseudomonadota</taxon>
        <taxon>Alphaproteobacteria</taxon>
        <taxon>Hyphomicrobiales</taxon>
        <taxon>Nitrobacteraceae</taxon>
        <taxon>Bradyrhizobium</taxon>
    </lineage>
</organism>
<dbReference type="Proteomes" id="UP000289546">
    <property type="component" value="Unassembled WGS sequence"/>
</dbReference>
<keyword evidence="1" id="KW-1133">Transmembrane helix</keyword>
<name>A0A4Q0S113_9BRAD</name>
<keyword evidence="1" id="KW-0812">Transmembrane</keyword>
<keyword evidence="1" id="KW-0472">Membrane</keyword>
<proteinExistence type="predicted"/>
<sequence>MQTLSLTADVLAVLALICVVIAVHMIRLRRNGQVIFNGGILLALGLAIACALPILSRLPWTELADEASEQAVATLQLLHAAYVILTL</sequence>
<comment type="caution">
    <text evidence="2">The sequence shown here is derived from an EMBL/GenBank/DDBJ whole genome shotgun (WGS) entry which is preliminary data.</text>
</comment>
<dbReference type="AlphaFoldDB" id="A0A4Q0S113"/>